<reference evidence="5" key="1">
    <citation type="submission" date="2016-10" db="EMBL/GenBank/DDBJ databases">
        <authorList>
            <person name="Varghese N."/>
            <person name="Submissions S."/>
        </authorList>
    </citation>
    <scope>NUCLEOTIDE SEQUENCE [LARGE SCALE GENOMIC DNA]</scope>
    <source>
        <strain evidence="5">DSM 44718</strain>
    </source>
</reference>
<dbReference type="AlphaFoldDB" id="A0A1H3S4Y5"/>
<sequence>MTATLAKENVIGRPIDRIDGRRKVAGAAPYPSDFDLPGQVHAALVSSTIAAGRITRIDRSKAEAAPGVLRVLTYDNAPTLTDPPQNALGSTMRRPLRDDRILHYGQHIGIVVANTRAQAVAAARLVEIEYAEEEPVLDIDDPRAAVEDNPFGMASSRGDVPAALAAADVTVDGTYTIGAEANSPMGLFTTVASWQGGRLVVHDTTQAPSFLRVALAVMFEVPEENVRVLIPFLGGGFGAGLRLWSHTVLTTLAARVLDRPVKLVLSRPQMFHSVGHRAASRQRVQLGADRDGRLTAIDHDAIAANGLGDHLPSPIVAVTPSTYACDNVATHERRAHLNIPFTGFMRAPGAIEAHFALESALDELADQTGVDPVELRLRNYAEVHPVSGKPWSSKALRDCLEVGSERFGWPGRDPAPRSTHDGDQLVGQGMASATFEFYALPCTVRLVVDRRGNATVRTAGTDIGTGTYTITAQLTAELLGIDVDQVRVVIGDTDQPPAPQSGGSGLAGALGAAIQDAASELADQLARLDGHPGESFASLLDRHGLDELEVTGYSDLAGAATHADVAPAGAFAAAFAEVGVDEDLGLIRVRRLVSVIDGGRVFNAKTARSQAIGGAVMGIGMAMLEELAYDPNTGRVANGTFGDYLVPVNRDVPDLDITFVGEPDTFNPTGSKGLGEIGIVSIAPAIANAVYHATGRRIRDLPITLDKML</sequence>
<evidence type="ECO:0000313" key="5">
    <source>
        <dbReference type="Proteomes" id="UP000199632"/>
    </source>
</evidence>
<organism evidence="4 5">
    <name type="scientific">Asanoa ishikariensis</name>
    <dbReference type="NCBI Taxonomy" id="137265"/>
    <lineage>
        <taxon>Bacteria</taxon>
        <taxon>Bacillati</taxon>
        <taxon>Actinomycetota</taxon>
        <taxon>Actinomycetes</taxon>
        <taxon>Micromonosporales</taxon>
        <taxon>Micromonosporaceae</taxon>
        <taxon>Asanoa</taxon>
    </lineage>
</organism>
<evidence type="ECO:0000259" key="3">
    <source>
        <dbReference type="SMART" id="SM01008"/>
    </source>
</evidence>
<dbReference type="OrthoDB" id="8428274at2"/>
<dbReference type="InterPro" id="IPR037165">
    <property type="entry name" value="AldOxase/xan_DH_Mopterin-bd_sf"/>
</dbReference>
<dbReference type="Gene3D" id="3.30.365.10">
    <property type="entry name" value="Aldehyde oxidase/xanthine dehydrogenase, molybdopterin binding domain"/>
    <property type="match status" value="4"/>
</dbReference>
<dbReference type="InterPro" id="IPR036856">
    <property type="entry name" value="Ald_Oxase/Xan_DH_a/b_sf"/>
</dbReference>
<evidence type="ECO:0000313" key="4">
    <source>
        <dbReference type="EMBL" id="SDZ32934.1"/>
    </source>
</evidence>
<name>A0A1H3S4Y5_9ACTN</name>
<dbReference type="InterPro" id="IPR008274">
    <property type="entry name" value="AldOxase/xan_DH_MoCoBD1"/>
</dbReference>
<dbReference type="GO" id="GO:0016491">
    <property type="term" value="F:oxidoreductase activity"/>
    <property type="evidence" value="ECO:0007669"/>
    <property type="project" value="UniProtKB-KW"/>
</dbReference>
<evidence type="ECO:0000256" key="1">
    <source>
        <dbReference type="ARBA" id="ARBA00022505"/>
    </source>
</evidence>
<dbReference type="SMART" id="SM01008">
    <property type="entry name" value="Ald_Xan_dh_C"/>
    <property type="match status" value="1"/>
</dbReference>
<dbReference type="InterPro" id="IPR016208">
    <property type="entry name" value="Ald_Oxase/xanthine_DH-like"/>
</dbReference>
<dbReference type="Proteomes" id="UP000199632">
    <property type="component" value="Unassembled WGS sequence"/>
</dbReference>
<keyword evidence="1" id="KW-0500">Molybdenum</keyword>
<dbReference type="RefSeq" id="WP_090796128.1">
    <property type="nucleotide sequence ID" value="NZ_BOND01000020.1"/>
</dbReference>
<keyword evidence="5" id="KW-1185">Reference proteome</keyword>
<dbReference type="Gene3D" id="3.90.1170.50">
    <property type="entry name" value="Aldehyde oxidase/xanthine dehydrogenase, a/b hammerhead"/>
    <property type="match status" value="1"/>
</dbReference>
<evidence type="ECO:0000256" key="2">
    <source>
        <dbReference type="ARBA" id="ARBA00023002"/>
    </source>
</evidence>
<dbReference type="PANTHER" id="PTHR11908">
    <property type="entry name" value="XANTHINE DEHYDROGENASE"/>
    <property type="match status" value="1"/>
</dbReference>
<dbReference type="GO" id="GO:0005506">
    <property type="term" value="F:iron ion binding"/>
    <property type="evidence" value="ECO:0007669"/>
    <property type="project" value="InterPro"/>
</dbReference>
<dbReference type="SUPFAM" id="SSF54665">
    <property type="entry name" value="CO dehydrogenase molybdoprotein N-domain-like"/>
    <property type="match status" value="1"/>
</dbReference>
<gene>
    <name evidence="4" type="ORF">SAMN05421684_4558</name>
</gene>
<dbReference type="STRING" id="137265.SAMN05421684_4558"/>
<dbReference type="PANTHER" id="PTHR11908:SF132">
    <property type="entry name" value="ALDEHYDE OXIDASE 1-RELATED"/>
    <property type="match status" value="1"/>
</dbReference>
<dbReference type="Pfam" id="PF20256">
    <property type="entry name" value="MoCoBD_2"/>
    <property type="match status" value="1"/>
</dbReference>
<dbReference type="Pfam" id="PF01315">
    <property type="entry name" value="Ald_Xan_dh_C"/>
    <property type="match status" value="1"/>
</dbReference>
<keyword evidence="2" id="KW-0560">Oxidoreductase</keyword>
<dbReference type="EMBL" id="FNQB01000002">
    <property type="protein sequence ID" value="SDZ32934.1"/>
    <property type="molecule type" value="Genomic_DNA"/>
</dbReference>
<protein>
    <submittedName>
        <fullName evidence="4">Xanthine dehydrogenase YagR molybdenum-binding subunit</fullName>
    </submittedName>
</protein>
<dbReference type="Pfam" id="PF02738">
    <property type="entry name" value="MoCoBD_1"/>
    <property type="match status" value="1"/>
</dbReference>
<proteinExistence type="predicted"/>
<dbReference type="SUPFAM" id="SSF56003">
    <property type="entry name" value="Molybdenum cofactor-binding domain"/>
    <property type="match status" value="1"/>
</dbReference>
<feature type="domain" description="Aldehyde oxidase/xanthine dehydrogenase a/b hammerhead" evidence="3">
    <location>
        <begin position="25"/>
        <end position="134"/>
    </location>
</feature>
<dbReference type="InterPro" id="IPR046867">
    <property type="entry name" value="AldOxase/xan_DH_MoCoBD2"/>
</dbReference>
<dbReference type="InterPro" id="IPR000674">
    <property type="entry name" value="Ald_Oxase/Xan_DH_a/b"/>
</dbReference>
<accession>A0A1H3S4Y5</accession>